<protein>
    <submittedName>
        <fullName evidence="2">Uncharacterized protein</fullName>
    </submittedName>
</protein>
<evidence type="ECO:0000313" key="3">
    <source>
        <dbReference type="Proteomes" id="UP000434957"/>
    </source>
</evidence>
<dbReference type="Proteomes" id="UP000434957">
    <property type="component" value="Unassembled WGS sequence"/>
</dbReference>
<organism evidence="2 3">
    <name type="scientific">Phytophthora rubi</name>
    <dbReference type="NCBI Taxonomy" id="129364"/>
    <lineage>
        <taxon>Eukaryota</taxon>
        <taxon>Sar</taxon>
        <taxon>Stramenopiles</taxon>
        <taxon>Oomycota</taxon>
        <taxon>Peronosporomycetes</taxon>
        <taxon>Peronosporales</taxon>
        <taxon>Peronosporaceae</taxon>
        <taxon>Phytophthora</taxon>
    </lineage>
</organism>
<proteinExistence type="predicted"/>
<dbReference type="EMBL" id="QXFU01001912">
    <property type="protein sequence ID" value="KAE8993425.1"/>
    <property type="molecule type" value="Genomic_DNA"/>
</dbReference>
<dbReference type="AlphaFoldDB" id="A0A6A4DNC7"/>
<gene>
    <name evidence="1" type="ORF">PR002_g20243</name>
    <name evidence="2" type="ORF">PR003_g20532</name>
</gene>
<accession>A0A6A4DNC7</accession>
<evidence type="ECO:0000313" key="1">
    <source>
        <dbReference type="EMBL" id="KAE8993425.1"/>
    </source>
</evidence>
<evidence type="ECO:0000313" key="4">
    <source>
        <dbReference type="Proteomes" id="UP000435112"/>
    </source>
</evidence>
<keyword evidence="3" id="KW-1185">Reference proteome</keyword>
<sequence>MHRRPATKGGGGSTRWLVLVPQTLLHEPTTLCLQNAPELSTESNIANVRPVDSSQVGGGWVSGRRVRGAAVEQYLHRERKLQELQGKPSIANVRPADAADVYGVLALDCFRGVRWSF</sequence>
<name>A0A6A4DNC7_9STRA</name>
<reference evidence="2 3" key="1">
    <citation type="submission" date="2018-08" db="EMBL/GenBank/DDBJ databases">
        <title>Genomic investigation of the strawberry pathogen Phytophthora fragariae indicates pathogenicity is determined by transcriptional variation in three key races.</title>
        <authorList>
            <person name="Adams T.M."/>
            <person name="Armitage A.D."/>
            <person name="Sobczyk M.K."/>
            <person name="Bates H.J."/>
            <person name="Dunwell J.M."/>
            <person name="Nellist C.F."/>
            <person name="Harrison R.J."/>
        </authorList>
    </citation>
    <scope>NUCLEOTIDE SEQUENCE [LARGE SCALE GENOMIC DNA]</scope>
    <source>
        <strain evidence="1 4">SCRP324</strain>
        <strain evidence="2 3">SCRP333</strain>
    </source>
</reference>
<dbReference type="Proteomes" id="UP000435112">
    <property type="component" value="Unassembled WGS sequence"/>
</dbReference>
<dbReference type="EMBL" id="QXFT01001834">
    <property type="protein sequence ID" value="KAE9309371.1"/>
    <property type="molecule type" value="Genomic_DNA"/>
</dbReference>
<evidence type="ECO:0000313" key="2">
    <source>
        <dbReference type="EMBL" id="KAE9309371.1"/>
    </source>
</evidence>
<comment type="caution">
    <text evidence="2">The sequence shown here is derived from an EMBL/GenBank/DDBJ whole genome shotgun (WGS) entry which is preliminary data.</text>
</comment>